<evidence type="ECO:0000256" key="1">
    <source>
        <dbReference type="SAM" id="SignalP"/>
    </source>
</evidence>
<keyword evidence="1" id="KW-0732">Signal</keyword>
<evidence type="ECO:0000313" key="3">
    <source>
        <dbReference type="Proteomes" id="UP000463939"/>
    </source>
</evidence>
<dbReference type="AlphaFoldDB" id="A0A809RI94"/>
<keyword evidence="3" id="KW-1185">Reference proteome</keyword>
<proteinExistence type="predicted"/>
<feature type="chain" id="PRO_5032920059" evidence="1">
    <location>
        <begin position="22"/>
        <end position="80"/>
    </location>
</feature>
<organism evidence="2 3">
    <name type="scientific">Sulfuriferula nivalis</name>
    <dbReference type="NCBI Taxonomy" id="2675298"/>
    <lineage>
        <taxon>Bacteria</taxon>
        <taxon>Pseudomonadati</taxon>
        <taxon>Pseudomonadota</taxon>
        <taxon>Betaproteobacteria</taxon>
        <taxon>Nitrosomonadales</taxon>
        <taxon>Sulfuricellaceae</taxon>
        <taxon>Sulfuriferula</taxon>
    </lineage>
</organism>
<dbReference type="EMBL" id="AP021881">
    <property type="protein sequence ID" value="BBP00564.1"/>
    <property type="molecule type" value="Genomic_DNA"/>
</dbReference>
<reference evidence="3" key="1">
    <citation type="submission" date="2019-11" db="EMBL/GenBank/DDBJ databases">
        <title>Isolation and characterization of a novel species in the genus Sulfuriferula.</title>
        <authorList>
            <person name="Mochizuki J."/>
            <person name="Kojima H."/>
            <person name="Fukui M."/>
        </authorList>
    </citation>
    <scope>NUCLEOTIDE SEQUENCE [LARGE SCALE GENOMIC DNA]</scope>
    <source>
        <strain evidence="3">SGTM</strain>
    </source>
</reference>
<name>A0A809RI94_9PROT</name>
<accession>A0A809RI94</accession>
<evidence type="ECO:0000313" key="2">
    <source>
        <dbReference type="EMBL" id="BBP00564.1"/>
    </source>
</evidence>
<protein>
    <submittedName>
        <fullName evidence="2">Uncharacterized protein</fullName>
    </submittedName>
</protein>
<feature type="signal peptide" evidence="1">
    <location>
        <begin position="1"/>
        <end position="21"/>
    </location>
</feature>
<gene>
    <name evidence="2" type="ORF">SFSGTM_12720</name>
</gene>
<dbReference type="KEGG" id="sniv:SFSGTM_12720"/>
<dbReference type="Proteomes" id="UP000463939">
    <property type="component" value="Chromosome"/>
</dbReference>
<sequence>MKPLAWFFLVSLISTVTFSFAGEPQGQYLPNSQASTPLGTNTFVTVSGKKMPTRLWSLVNSEKYKQNPGDWDFFKNGTIS</sequence>